<feature type="region of interest" description="Disordered" evidence="2">
    <location>
        <begin position="630"/>
        <end position="707"/>
    </location>
</feature>
<dbReference type="EMBL" id="OIVN01006202">
    <property type="protein sequence ID" value="SPD27674.1"/>
    <property type="molecule type" value="Genomic_DNA"/>
</dbReference>
<feature type="region of interest" description="Disordered" evidence="2">
    <location>
        <begin position="1174"/>
        <end position="1209"/>
    </location>
</feature>
<feature type="region of interest" description="Disordered" evidence="2">
    <location>
        <begin position="26"/>
        <end position="52"/>
    </location>
</feature>
<evidence type="ECO:0008006" key="4">
    <source>
        <dbReference type="Google" id="ProtNLM"/>
    </source>
</evidence>
<evidence type="ECO:0000256" key="1">
    <source>
        <dbReference type="SAM" id="Coils"/>
    </source>
</evidence>
<reference evidence="3" key="1">
    <citation type="submission" date="2018-02" db="EMBL/GenBank/DDBJ databases">
        <authorList>
            <person name="Cohen D.B."/>
            <person name="Kent A.D."/>
        </authorList>
    </citation>
    <scope>NUCLEOTIDE SEQUENCE</scope>
</reference>
<feature type="compositionally biased region" description="Low complexity" evidence="2">
    <location>
        <begin position="632"/>
        <end position="642"/>
    </location>
</feature>
<accession>A0A2N9ITR4</accession>
<gene>
    <name evidence="3" type="ORF">FSB_LOCUS55556</name>
</gene>
<name>A0A2N9ITR4_FAGSY</name>
<evidence type="ECO:0000313" key="3">
    <source>
        <dbReference type="EMBL" id="SPD27674.1"/>
    </source>
</evidence>
<evidence type="ECO:0000256" key="2">
    <source>
        <dbReference type="SAM" id="MobiDB-lite"/>
    </source>
</evidence>
<feature type="compositionally biased region" description="Polar residues" evidence="2">
    <location>
        <begin position="656"/>
        <end position="678"/>
    </location>
</feature>
<dbReference type="AlphaFoldDB" id="A0A2N9ITR4"/>
<feature type="region of interest" description="Disordered" evidence="2">
    <location>
        <begin position="565"/>
        <end position="607"/>
    </location>
</feature>
<proteinExistence type="predicted"/>
<feature type="coiled-coil region" evidence="1">
    <location>
        <begin position="1088"/>
        <end position="1140"/>
    </location>
</feature>
<keyword evidence="1" id="KW-0175">Coiled coil</keyword>
<organism evidence="3">
    <name type="scientific">Fagus sylvatica</name>
    <name type="common">Beechnut</name>
    <dbReference type="NCBI Taxonomy" id="28930"/>
    <lineage>
        <taxon>Eukaryota</taxon>
        <taxon>Viridiplantae</taxon>
        <taxon>Streptophyta</taxon>
        <taxon>Embryophyta</taxon>
        <taxon>Tracheophyta</taxon>
        <taxon>Spermatophyta</taxon>
        <taxon>Magnoliopsida</taxon>
        <taxon>eudicotyledons</taxon>
        <taxon>Gunneridae</taxon>
        <taxon>Pentapetalae</taxon>
        <taxon>rosids</taxon>
        <taxon>fabids</taxon>
        <taxon>Fagales</taxon>
        <taxon>Fagaceae</taxon>
        <taxon>Fagus</taxon>
    </lineage>
</organism>
<sequence>MNRSSDEGVMAPGSRGVGAVFVHFSDEDSGQTGDAIGEPRVPRRSRSHYLSNAPGPADQLRCEQERLCARRRLSGRKNAFCSQRVFSQILSQFARVFDLAPDVGFSTFLVPSESLRCLLLQGSRFAEIRAWTCEIWPREQRPPGVFLVRLRAVFRSGFRLAPVNSWRSESSLSCMNVSSFQCARACGSTCCESGRLCAQAWQRRWENSGTFQQNLISSACFHARGRHSSRCRISTILVSSESFMLPTFPTVQALHRGELGFARYDLANGGRRNVPYAKGFGHNSLVSRPFSARKVSESKLSLRSSEWSRSGQFDSVFRSGQRSGQTLVKLGQPWSNLVEFGQSSPNSWEMYPGLHFKGFWAKADPSRAGNGLVKPRSNPVNLSQTWSTLVKLGQTSGNVSRTFFLGVFDVAKVFVRSCWLGSGCPVLRTDTREESRGSSRFACQPFRGPNGHSWGLEKIGRDAKRRFVASKWTLIDDQSSPIRPRAANRVVSTVWNLSPNRLRGDLTWGTTQAANRVVSTVWNLSPNRLRSDLTWGLPKLQIGWFQRFGISVQTVRSILEIHPNGQGRIMSDRGSGSGGHRRSDRLAKGKAVVYAPESSPDTDDEYDAMEDVRTRLDASIARNLQAELDAEAAGPASSAARPSPRPGVVIGRSARPSGTTRPSPQPGVTTGPSDTPSDASRRPHTRRHSLRITLRRDSRYPPQGGLRPRYPIAVEISDTPLLTNLLRSSVFFGSPLSGIRILSYEPPESVGRGGWSEFSRLLAISRPEYREFLTELGFGPFLGIPYVSVHHPSVGCFVERFFHHTGTFHLSTCEMAVLPVDWSAILGIRFGGRAPPSEPVDGLEAREILGLDDRDAIEGSRRPAVRIRYLADILRRDREEPPTELRYRQWAAYLIFSCFLGNDRSIVPTPIVRRLPLASDPDFPLARRWDSSRIRRMTTRTLLELRMTVDCIRDADIVFQPYSTALTQRPEVFRSVELSHLRLWIRTPRSWELLLGERTLRQLGDEAVVPVDPSPLMTIEDYIPRAPSDPYVAGVSAYPSLVREDVPYQEWFEQVSLGSLMSLHEVEGGRVMGGMAMDSHHIRSSGQIERLESEILRLQLELSVSMDRHTADMDRVQEEMARVQAELTQAQGEMAQMQTVLTQSQRDLGSRDAALAAHAATIRRLEDQLHGMGITPVTGAGPSGFGRTSSPPPTDPVSRDWFFDDPPST</sequence>
<protein>
    <recommendedName>
        <fullName evidence="4">Aminotransferase-like plant mobile domain-containing protein</fullName>
    </recommendedName>
</protein>